<evidence type="ECO:0008006" key="6">
    <source>
        <dbReference type="Google" id="ProtNLM"/>
    </source>
</evidence>
<feature type="compositionally biased region" description="Basic and acidic residues" evidence="1">
    <location>
        <begin position="218"/>
        <end position="230"/>
    </location>
</feature>
<dbReference type="SMART" id="SM00454">
    <property type="entry name" value="SAM"/>
    <property type="match status" value="2"/>
</dbReference>
<dbReference type="InterPro" id="IPR001660">
    <property type="entry name" value="SAM"/>
</dbReference>
<dbReference type="GO" id="GO:0005737">
    <property type="term" value="C:cytoplasm"/>
    <property type="evidence" value="ECO:0007669"/>
    <property type="project" value="TreeGrafter"/>
</dbReference>
<evidence type="ECO:0000313" key="4">
    <source>
        <dbReference type="Ensembl" id="ENSSORP00005008729.1"/>
    </source>
</evidence>
<protein>
    <recommendedName>
        <fullName evidence="6">SAM domain-containing protein</fullName>
    </recommendedName>
</protein>
<dbReference type="SUPFAM" id="SSF47986">
    <property type="entry name" value="DEATH domain"/>
    <property type="match status" value="1"/>
</dbReference>
<dbReference type="SMART" id="SM01289">
    <property type="entry name" value="PYRIN"/>
    <property type="match status" value="1"/>
</dbReference>
<dbReference type="InterPro" id="IPR011029">
    <property type="entry name" value="DEATH-like_dom_sf"/>
</dbReference>
<evidence type="ECO:0000313" key="5">
    <source>
        <dbReference type="Proteomes" id="UP000472271"/>
    </source>
</evidence>
<accession>A0A672YVY8</accession>
<dbReference type="PROSITE" id="PS50105">
    <property type="entry name" value="SAM_DOMAIN"/>
    <property type="match status" value="1"/>
</dbReference>
<dbReference type="Pfam" id="PF00536">
    <property type="entry name" value="SAM_1"/>
    <property type="match status" value="2"/>
</dbReference>
<dbReference type="SUPFAM" id="SSF47769">
    <property type="entry name" value="SAM/Pointed domain"/>
    <property type="match status" value="2"/>
</dbReference>
<dbReference type="PROSITE" id="PS50824">
    <property type="entry name" value="DAPIN"/>
    <property type="match status" value="1"/>
</dbReference>
<proteinExistence type="predicted"/>
<dbReference type="CDD" id="cd08321">
    <property type="entry name" value="Pyrin_ASC-like"/>
    <property type="match status" value="1"/>
</dbReference>
<name>A0A672YVY8_9TELE</name>
<reference evidence="4" key="3">
    <citation type="submission" date="2025-09" db="UniProtKB">
        <authorList>
            <consortium name="Ensembl"/>
        </authorList>
    </citation>
    <scope>IDENTIFICATION</scope>
</reference>
<keyword evidence="5" id="KW-1185">Reference proteome</keyword>
<evidence type="ECO:0000256" key="1">
    <source>
        <dbReference type="SAM" id="MobiDB-lite"/>
    </source>
</evidence>
<dbReference type="Ensembl" id="ENSSORT00005009030.1">
    <property type="protein sequence ID" value="ENSSORP00005008729.1"/>
    <property type="gene ID" value="ENSSORG00005004816.1"/>
</dbReference>
<dbReference type="Pfam" id="PF02758">
    <property type="entry name" value="PYRIN"/>
    <property type="match status" value="1"/>
</dbReference>
<dbReference type="Proteomes" id="UP000472271">
    <property type="component" value="Chromosome 4"/>
</dbReference>
<dbReference type="PANTHER" id="PTHR16155">
    <property type="entry name" value="DED DOMAIN-CONTAINING PROTEIN"/>
    <property type="match status" value="1"/>
</dbReference>
<dbReference type="PANTHER" id="PTHR16155:SF18">
    <property type="entry name" value="STERILE ALPHA MOTIF DOMAIN-CONTAINING PROTEIN 9-LIKE"/>
    <property type="match status" value="1"/>
</dbReference>
<dbReference type="Gene3D" id="1.10.150.50">
    <property type="entry name" value="Transcription Factor, Ets-1"/>
    <property type="match status" value="2"/>
</dbReference>
<feature type="domain" description="Pyrin" evidence="3">
    <location>
        <begin position="266"/>
        <end position="348"/>
    </location>
</feature>
<reference evidence="4" key="2">
    <citation type="submission" date="2025-08" db="UniProtKB">
        <authorList>
            <consortium name="Ensembl"/>
        </authorList>
    </citation>
    <scope>IDENTIFICATION</scope>
</reference>
<dbReference type="InterPro" id="IPR004020">
    <property type="entry name" value="DAPIN"/>
</dbReference>
<organism evidence="4 5">
    <name type="scientific">Sphaeramia orbicularis</name>
    <name type="common">orbiculate cardinalfish</name>
    <dbReference type="NCBI Taxonomy" id="375764"/>
    <lineage>
        <taxon>Eukaryota</taxon>
        <taxon>Metazoa</taxon>
        <taxon>Chordata</taxon>
        <taxon>Craniata</taxon>
        <taxon>Vertebrata</taxon>
        <taxon>Euteleostomi</taxon>
        <taxon>Actinopterygii</taxon>
        <taxon>Neopterygii</taxon>
        <taxon>Teleostei</taxon>
        <taxon>Neoteleostei</taxon>
        <taxon>Acanthomorphata</taxon>
        <taxon>Gobiaria</taxon>
        <taxon>Kurtiformes</taxon>
        <taxon>Apogonoidei</taxon>
        <taxon>Apogonidae</taxon>
        <taxon>Apogoninae</taxon>
        <taxon>Sphaeramia</taxon>
    </lineage>
</organism>
<feature type="domain" description="SAM" evidence="2">
    <location>
        <begin position="14"/>
        <end position="60"/>
    </location>
</feature>
<feature type="compositionally biased region" description="Polar residues" evidence="1">
    <location>
        <begin position="179"/>
        <end position="192"/>
    </location>
</feature>
<evidence type="ECO:0000259" key="2">
    <source>
        <dbReference type="PROSITE" id="PS50105"/>
    </source>
</evidence>
<gene>
    <name evidence="4" type="primary">LOC115418620</name>
</gene>
<evidence type="ECO:0000259" key="3">
    <source>
        <dbReference type="PROSITE" id="PS50824"/>
    </source>
</evidence>
<feature type="region of interest" description="Disordered" evidence="1">
    <location>
        <begin position="158"/>
        <end position="247"/>
    </location>
</feature>
<dbReference type="Gene3D" id="1.10.533.10">
    <property type="entry name" value="Death Domain, Fas"/>
    <property type="match status" value="1"/>
</dbReference>
<sequence>MSHSKAALPQIEKWTTEDVHQWLTEEVKVDKTCADNFVEEEVSGKYLIDFEKTDILDLGIKHGPAVKIKSHLKKIREGSKHELQIPAYVANWTKEQVYQWLLQHADVYSKYAERLHEEDVCGDCLVCFEKQDFLDLDVKNGPAVRILKELHKLKDKPEPALEPILPPTALQKDAPQPTQPELNPSQQPQPFDNTDLKKEEINRNALSKTPMPAETVLEENKSQHTGKQQEPKPLGSKTNEDVKQKIPQTQNTNCWDGETLQSSLKIQKILADLLKEELKTFHFHLQEYRRHKNQPIPRGNLEGKDTIDTAKLLLSHYGNVDALQVTRDILYQIDQRDLASRLEKDMGPLKLQSHSDDALKRESHQGDKLKNLLTCGGNSLDNYDRFVVIVNKSKPGQAEHLQFLSTLKLFCVLDLDPNSNAPGGVCHSYRDTRVANLHIPSQYQGQTDSVIKNLNLNQQTSWVFCNGRNDIDDESNKELDYKNWLRKSCSDVEQLVSFICTPDVLDGIGLIIFLLLSPVDSEKDPIFDIYKSFLKRTDEENIITICESQSTYLKWKELTQEKCDSDIDPLSIYELTLSQVNGTVMALEPFNQTEKLLPSSDSSAVVLKQKDEDLMTALDILCLNHCENGYDENSSEFAAFRMKVEEEFYRGGKVKWWNFYFCDIDKDRPFIKRDKYESLKKLVRNQQDSNNTCVLLNFFHHPGCGGTTLAMHVMWDLRKEFRCAVLKDNTLPKAEVADQVIKLMKLESGKPSPVLLLVDDSKDTQNAYELVYCIRKAREGYSNRNTDDTKNSKVIILNCVRSQSPKEQYKQQNPMQSQFITASLTKEEQRDFEKKLKELKETHEKPENFYSFMIMKSNFDRKYTADLAHNTLENFDFNTKQAQLFAFLALLNTYVTKSEISLSCCKDFCEIKMLRWHADNVLDRMKPYSNLLTIVKRGGGRKGVTILHHLIATACLEELEKSHSLKVSDIAMEILECDLFFRDASVQSRFMVSIRRMLIERQRKKDGDEREPFSPFIDKVHSQQGRQTVQEIFEKASSKFETLASIPQALARYLYINERDFPEALKWAENAKNITENPYTFDTIGQVHKSNLKSNIDRVKQETSHNPDDLKTNIKIAENAITAFKRAQELERTEDENNSLLCLALQAHGELEEETADDDSEDYPKNSYNVKGYVGVLDIAFLVFEILGRLPLFEESDPKKKKYLKCFLEKEIPISSMYTESNEINRYVKIINENEYFLLNLKTEVKDIFEHLECYYTYFKANTSEFDSKNRLIVTGHFKKYVMLFCTEPEEKKKERHNNPNLSVKIITEERRLFLEWKRADTFAGILQHLDKPPQEIERITECYAFLQQQQQFDSKGQKMKETINYLLSNVVLNLLKPTSKHVQSYSFLSTLLLKTLQDVGLYYRFPDPYYLALLLFWPSPSEQNPEIGKYISAIKNSSRKRLNLLVKNRGTVAHVYLGKGKGFKRLVSKPQLDKNFREMDRGIDRCALAQLWRSGDIFKYEKIINRLHRVSGTIEQGQVYATYGTLKLPVHPALGAGIRSGWSTEKVSFYLGFAIDGPLAYDIQYES</sequence>
<dbReference type="InterPro" id="IPR013761">
    <property type="entry name" value="SAM/pointed_sf"/>
</dbReference>
<reference evidence="4" key="1">
    <citation type="submission" date="2019-06" db="EMBL/GenBank/DDBJ databases">
        <authorList>
            <consortium name="Wellcome Sanger Institute Data Sharing"/>
        </authorList>
    </citation>
    <scope>NUCLEOTIDE SEQUENCE [LARGE SCALE GENOMIC DNA]</scope>
</reference>
<dbReference type="InParanoid" id="A0A672YVY8"/>